<proteinExistence type="predicted"/>
<gene>
    <name evidence="1" type="ORF">V1477_020006</name>
</gene>
<comment type="caution">
    <text evidence="1">The sequence shown here is derived from an EMBL/GenBank/DDBJ whole genome shotgun (WGS) entry which is preliminary data.</text>
</comment>
<evidence type="ECO:0000313" key="1">
    <source>
        <dbReference type="EMBL" id="KAL2721186.1"/>
    </source>
</evidence>
<reference evidence="1 2" key="1">
    <citation type="journal article" date="2024" name="Ann. Entomol. Soc. Am.">
        <title>Genomic analyses of the southern and eastern yellowjacket wasps (Hymenoptera: Vespidae) reveal evolutionary signatures of social life.</title>
        <authorList>
            <person name="Catto M.A."/>
            <person name="Caine P.B."/>
            <person name="Orr S.E."/>
            <person name="Hunt B.G."/>
            <person name="Goodisman M.A.D."/>
        </authorList>
    </citation>
    <scope>NUCLEOTIDE SEQUENCE [LARGE SCALE GENOMIC DNA]</scope>
    <source>
        <strain evidence="1">232</strain>
        <tissue evidence="1">Head and thorax</tissue>
    </source>
</reference>
<dbReference type="Proteomes" id="UP001607303">
    <property type="component" value="Unassembled WGS sequence"/>
</dbReference>
<dbReference type="AlphaFoldDB" id="A0ABD2AKQ4"/>
<name>A0ABD2AKQ4_VESMC</name>
<protein>
    <submittedName>
        <fullName evidence="1">Uncharacterized protein</fullName>
    </submittedName>
</protein>
<keyword evidence="2" id="KW-1185">Reference proteome</keyword>
<evidence type="ECO:0000313" key="2">
    <source>
        <dbReference type="Proteomes" id="UP001607303"/>
    </source>
</evidence>
<accession>A0ABD2AKQ4</accession>
<organism evidence="1 2">
    <name type="scientific">Vespula maculifrons</name>
    <name type="common">Eastern yellow jacket</name>
    <name type="synonym">Wasp</name>
    <dbReference type="NCBI Taxonomy" id="7453"/>
    <lineage>
        <taxon>Eukaryota</taxon>
        <taxon>Metazoa</taxon>
        <taxon>Ecdysozoa</taxon>
        <taxon>Arthropoda</taxon>
        <taxon>Hexapoda</taxon>
        <taxon>Insecta</taxon>
        <taxon>Pterygota</taxon>
        <taxon>Neoptera</taxon>
        <taxon>Endopterygota</taxon>
        <taxon>Hymenoptera</taxon>
        <taxon>Apocrita</taxon>
        <taxon>Aculeata</taxon>
        <taxon>Vespoidea</taxon>
        <taxon>Vespidae</taxon>
        <taxon>Vespinae</taxon>
        <taxon>Vespula</taxon>
    </lineage>
</organism>
<dbReference type="EMBL" id="JAYRBN010000116">
    <property type="protein sequence ID" value="KAL2721186.1"/>
    <property type="molecule type" value="Genomic_DNA"/>
</dbReference>
<sequence>MHQTLVFCPLFPSRHKIMLVPSIHRIGKRVPKALEYEASSSGFTRPWIARLELSVFRSRLELLRTKALRIPLLSPTFFHENTESQTEFSAIYRHLTVILSMVNKTRSRILSSIVHFTIFRHKA</sequence>